<dbReference type="AlphaFoldDB" id="A0A5C3N2Y4"/>
<keyword evidence="1" id="KW-1133">Transmembrane helix</keyword>
<feature type="transmembrane region" description="Helical" evidence="1">
    <location>
        <begin position="82"/>
        <end position="105"/>
    </location>
</feature>
<feature type="transmembrane region" description="Helical" evidence="1">
    <location>
        <begin position="192"/>
        <end position="213"/>
    </location>
</feature>
<feature type="domain" description="DUF6534" evidence="2">
    <location>
        <begin position="164"/>
        <end position="250"/>
    </location>
</feature>
<keyword evidence="4" id="KW-1185">Reference proteome</keyword>
<proteinExistence type="predicted"/>
<evidence type="ECO:0000313" key="3">
    <source>
        <dbReference type="EMBL" id="TFK48121.1"/>
    </source>
</evidence>
<organism evidence="3 4">
    <name type="scientific">Heliocybe sulcata</name>
    <dbReference type="NCBI Taxonomy" id="5364"/>
    <lineage>
        <taxon>Eukaryota</taxon>
        <taxon>Fungi</taxon>
        <taxon>Dikarya</taxon>
        <taxon>Basidiomycota</taxon>
        <taxon>Agaricomycotina</taxon>
        <taxon>Agaricomycetes</taxon>
        <taxon>Gloeophyllales</taxon>
        <taxon>Gloeophyllaceae</taxon>
        <taxon>Heliocybe</taxon>
    </lineage>
</organism>
<dbReference type="OrthoDB" id="3066090at2759"/>
<keyword evidence="1" id="KW-0472">Membrane</keyword>
<feature type="transmembrane region" description="Helical" evidence="1">
    <location>
        <begin position="117"/>
        <end position="139"/>
    </location>
</feature>
<feature type="transmembrane region" description="Helical" evidence="1">
    <location>
        <begin position="46"/>
        <end position="70"/>
    </location>
</feature>
<feature type="transmembrane region" description="Helical" evidence="1">
    <location>
        <begin position="159"/>
        <end position="180"/>
    </location>
</feature>
<keyword evidence="1" id="KW-0812">Transmembrane</keyword>
<sequence length="453" mass="49970">MANPLADTFALMLIAFFIDAVLYGAGILLASQYFQRYPNDPLSSRLTVLSMAVVMTVQICTYFAWVYYAFIDSFGQFTKIDIMIPFAVTQLLAIYIVAFISQCFFAVRVWRLSHHNIWLTGWVALLAGLQITAGIAQTTLSAKVGRFSALASTERVTTIQSAATAACDLSITIILITLFHTSRTGIKRTDTLLNRLIVFAINRGALTTLAAFFNMLFFVVFPATFIFMLPLLPSGQLYLISVTTALISRHTIADESSRGANVSAGSQSYPLSNVQRTHGRTVPAGAGVHVVSPIFDSGVSSTIVTLSLQTTSVLTWNGADAEAGQTFDENDSSTKKVGGPYSRLLVSIYLDELTSRFRSSSIWSRLPSMTVHRKETTMYIRSSCCAGDRVTYSAIVYLAHAWSERLVTTVSVQPYDTRDFTEGSSARCPRYYQRPWLLRPLSESYMSAPVLHP</sequence>
<accession>A0A5C3N2Y4</accession>
<evidence type="ECO:0000259" key="2">
    <source>
        <dbReference type="Pfam" id="PF20152"/>
    </source>
</evidence>
<protein>
    <recommendedName>
        <fullName evidence="2">DUF6534 domain-containing protein</fullName>
    </recommendedName>
</protein>
<dbReference type="Proteomes" id="UP000305948">
    <property type="component" value="Unassembled WGS sequence"/>
</dbReference>
<dbReference type="PANTHER" id="PTHR40465:SF1">
    <property type="entry name" value="DUF6534 DOMAIN-CONTAINING PROTEIN"/>
    <property type="match status" value="1"/>
</dbReference>
<gene>
    <name evidence="3" type="ORF">OE88DRAFT_544486</name>
</gene>
<dbReference type="Pfam" id="PF20152">
    <property type="entry name" value="DUF6534"/>
    <property type="match status" value="1"/>
</dbReference>
<dbReference type="PANTHER" id="PTHR40465">
    <property type="entry name" value="CHROMOSOME 1, WHOLE GENOME SHOTGUN SEQUENCE"/>
    <property type="match status" value="1"/>
</dbReference>
<feature type="transmembrane region" description="Helical" evidence="1">
    <location>
        <begin position="12"/>
        <end position="34"/>
    </location>
</feature>
<reference evidence="3 4" key="1">
    <citation type="journal article" date="2019" name="Nat. Ecol. Evol.">
        <title>Megaphylogeny resolves global patterns of mushroom evolution.</title>
        <authorList>
            <person name="Varga T."/>
            <person name="Krizsan K."/>
            <person name="Foldi C."/>
            <person name="Dima B."/>
            <person name="Sanchez-Garcia M."/>
            <person name="Sanchez-Ramirez S."/>
            <person name="Szollosi G.J."/>
            <person name="Szarkandi J.G."/>
            <person name="Papp V."/>
            <person name="Albert L."/>
            <person name="Andreopoulos W."/>
            <person name="Angelini C."/>
            <person name="Antonin V."/>
            <person name="Barry K.W."/>
            <person name="Bougher N.L."/>
            <person name="Buchanan P."/>
            <person name="Buyck B."/>
            <person name="Bense V."/>
            <person name="Catcheside P."/>
            <person name="Chovatia M."/>
            <person name="Cooper J."/>
            <person name="Damon W."/>
            <person name="Desjardin D."/>
            <person name="Finy P."/>
            <person name="Geml J."/>
            <person name="Haridas S."/>
            <person name="Hughes K."/>
            <person name="Justo A."/>
            <person name="Karasinski D."/>
            <person name="Kautmanova I."/>
            <person name="Kiss B."/>
            <person name="Kocsube S."/>
            <person name="Kotiranta H."/>
            <person name="LaButti K.M."/>
            <person name="Lechner B.E."/>
            <person name="Liimatainen K."/>
            <person name="Lipzen A."/>
            <person name="Lukacs Z."/>
            <person name="Mihaltcheva S."/>
            <person name="Morgado L.N."/>
            <person name="Niskanen T."/>
            <person name="Noordeloos M.E."/>
            <person name="Ohm R.A."/>
            <person name="Ortiz-Santana B."/>
            <person name="Ovrebo C."/>
            <person name="Racz N."/>
            <person name="Riley R."/>
            <person name="Savchenko A."/>
            <person name="Shiryaev A."/>
            <person name="Soop K."/>
            <person name="Spirin V."/>
            <person name="Szebenyi C."/>
            <person name="Tomsovsky M."/>
            <person name="Tulloss R.E."/>
            <person name="Uehling J."/>
            <person name="Grigoriev I.V."/>
            <person name="Vagvolgyi C."/>
            <person name="Papp T."/>
            <person name="Martin F.M."/>
            <person name="Miettinen O."/>
            <person name="Hibbett D.S."/>
            <person name="Nagy L.G."/>
        </authorList>
    </citation>
    <scope>NUCLEOTIDE SEQUENCE [LARGE SCALE GENOMIC DNA]</scope>
    <source>
        <strain evidence="3 4">OMC1185</strain>
    </source>
</reference>
<dbReference type="InterPro" id="IPR045339">
    <property type="entry name" value="DUF6534"/>
</dbReference>
<evidence type="ECO:0000256" key="1">
    <source>
        <dbReference type="SAM" id="Phobius"/>
    </source>
</evidence>
<dbReference type="EMBL" id="ML213520">
    <property type="protein sequence ID" value="TFK48121.1"/>
    <property type="molecule type" value="Genomic_DNA"/>
</dbReference>
<evidence type="ECO:0000313" key="4">
    <source>
        <dbReference type="Proteomes" id="UP000305948"/>
    </source>
</evidence>
<name>A0A5C3N2Y4_9AGAM</name>